<evidence type="ECO:0000256" key="1">
    <source>
        <dbReference type="SAM" id="MobiDB-lite"/>
    </source>
</evidence>
<dbReference type="EMBL" id="DSID01000402">
    <property type="protein sequence ID" value="HEX70629.1"/>
    <property type="molecule type" value="Genomic_DNA"/>
</dbReference>
<sequence length="227" mass="23994">MTVKQWLRRSARSGFLCVFECDGELVATDGYLAVAVTRDEIAGIEVPGHAWARETERRVRPLWEERATWPPAALRREEIAVRDPLDRARAVTGLLAESEGACALFDRELLALAGALDARARLRLRDDGSALAVDGARTAVVAPLVPQGGTVCATGTPRVTSSSSSSPFTARTLSSSTSSRRPPRSPKLPSSPSTSTSSTSTTSSKRAMRSPGPSGRSSEPATGCSNG</sequence>
<feature type="compositionally biased region" description="Low complexity" evidence="1">
    <location>
        <begin position="160"/>
        <end position="180"/>
    </location>
</feature>
<reference evidence="2" key="1">
    <citation type="journal article" date="2020" name="mSystems">
        <title>Genome- and Community-Level Interaction Insights into Carbon Utilization and Element Cycling Functions of Hydrothermarchaeota in Hydrothermal Sediment.</title>
        <authorList>
            <person name="Zhou Z."/>
            <person name="Liu Y."/>
            <person name="Xu W."/>
            <person name="Pan J."/>
            <person name="Luo Z.H."/>
            <person name="Li M."/>
        </authorList>
    </citation>
    <scope>NUCLEOTIDE SEQUENCE [LARGE SCALE GENOMIC DNA]</scope>
    <source>
        <strain evidence="2">SpSt-192</strain>
    </source>
</reference>
<name>A0A7C2W8C5_9BACT</name>
<feature type="compositionally biased region" description="Low complexity" evidence="1">
    <location>
        <begin position="187"/>
        <end position="218"/>
    </location>
</feature>
<organism evidence="2">
    <name type="scientific">Thermorudis sp</name>
    <dbReference type="NCBI Taxonomy" id="1969470"/>
    <lineage>
        <taxon>Bacteria</taxon>
        <taxon>Pseudomonadati</taxon>
        <taxon>Thermomicrobiota</taxon>
        <taxon>Thermomicrobia</taxon>
        <taxon>Thermomicrobia incertae sedis</taxon>
        <taxon>Thermorudis</taxon>
    </lineage>
</organism>
<dbReference type="AlphaFoldDB" id="A0A7C2W8C5"/>
<gene>
    <name evidence="2" type="ORF">ENP13_05230</name>
</gene>
<accession>A0A7C2W8C5</accession>
<protein>
    <submittedName>
        <fullName evidence="2">Uncharacterized protein</fullName>
    </submittedName>
</protein>
<comment type="caution">
    <text evidence="2">The sequence shown here is derived from an EMBL/GenBank/DDBJ whole genome shotgun (WGS) entry which is preliminary data.</text>
</comment>
<proteinExistence type="predicted"/>
<evidence type="ECO:0000313" key="2">
    <source>
        <dbReference type="EMBL" id="HEX70629.1"/>
    </source>
</evidence>
<feature type="region of interest" description="Disordered" evidence="1">
    <location>
        <begin position="147"/>
        <end position="227"/>
    </location>
</feature>